<dbReference type="KEGG" id="tng:GSTEN00028537G001"/>
<dbReference type="InterPro" id="IPR039111">
    <property type="entry name" value="STAP1/STAP2"/>
</dbReference>
<reference evidence="2" key="1">
    <citation type="journal article" date="2004" name="Nature">
        <title>Genome duplication in the teleost fish Tetraodon nigroviridis reveals the early vertebrate proto-karyotype.</title>
        <authorList>
            <person name="Jaillon O."/>
            <person name="Aury J.-M."/>
            <person name="Brunet F."/>
            <person name="Petit J.-L."/>
            <person name="Stange-Thomann N."/>
            <person name="Mauceli E."/>
            <person name="Bouneau L."/>
            <person name="Fischer C."/>
            <person name="Ozouf-Costaz C."/>
            <person name="Bernot A."/>
            <person name="Nicaud S."/>
            <person name="Jaffe D."/>
            <person name="Fisher S."/>
            <person name="Lutfalla G."/>
            <person name="Dossat C."/>
            <person name="Segurens B."/>
            <person name="Dasilva C."/>
            <person name="Salanoubat M."/>
            <person name="Levy M."/>
            <person name="Boudet N."/>
            <person name="Castellano S."/>
            <person name="Anthouard V."/>
            <person name="Jubin C."/>
            <person name="Castelli V."/>
            <person name="Katinka M."/>
            <person name="Vacherie B."/>
            <person name="Biemont C."/>
            <person name="Skalli Z."/>
            <person name="Cattolico L."/>
            <person name="Poulain J."/>
            <person name="De Berardinis V."/>
            <person name="Cruaud C."/>
            <person name="Duprat S."/>
            <person name="Brottier P."/>
            <person name="Coutanceau J.-P."/>
            <person name="Gouzy J."/>
            <person name="Parra G."/>
            <person name="Lardier G."/>
            <person name="Chapple C."/>
            <person name="McKernan K.J."/>
            <person name="McEwan P."/>
            <person name="Bosak S."/>
            <person name="Kellis M."/>
            <person name="Volff J.-N."/>
            <person name="Guigo R."/>
            <person name="Zody M.C."/>
            <person name="Mesirov J."/>
            <person name="Lindblad-Toh K."/>
            <person name="Birren B."/>
            <person name="Nusbaum C."/>
            <person name="Kahn D."/>
            <person name="Robinson-Rechavi M."/>
            <person name="Laudet V."/>
            <person name="Schachter V."/>
            <person name="Quetier F."/>
            <person name="Saurin W."/>
            <person name="Scarpelli C."/>
            <person name="Wincker P."/>
            <person name="Lander E.S."/>
            <person name="Weissenbach J."/>
            <person name="Roest Crollius H."/>
        </authorList>
    </citation>
    <scope>NUCLEOTIDE SEQUENCE [LARGE SCALE GENOMIC DNA]</scope>
</reference>
<accession>Q4RV26</accession>
<proteinExistence type="predicted"/>
<evidence type="ECO:0000259" key="1">
    <source>
        <dbReference type="PROSITE" id="PS50003"/>
    </source>
</evidence>
<dbReference type="EMBL" id="CAAE01014992">
    <property type="protein sequence ID" value="CAG07756.1"/>
    <property type="molecule type" value="Genomic_DNA"/>
</dbReference>
<dbReference type="SUPFAM" id="SSF50729">
    <property type="entry name" value="PH domain-like"/>
    <property type="match status" value="1"/>
</dbReference>
<dbReference type="InterPro" id="IPR011993">
    <property type="entry name" value="PH-like_dom_sf"/>
</dbReference>
<name>Q4RV26_TETNG</name>
<dbReference type="OrthoDB" id="6086001at2759"/>
<comment type="caution">
    <text evidence="2">The sequence shown here is derived from an EMBL/GenBank/DDBJ whole genome shotgun (WGS) entry which is preliminary data.</text>
</comment>
<dbReference type="Gene3D" id="2.30.29.30">
    <property type="entry name" value="Pleckstrin-homology domain (PH domain)/Phosphotyrosine-binding domain (PTB)"/>
    <property type="match status" value="1"/>
</dbReference>
<reference evidence="2" key="2">
    <citation type="submission" date="2004-02" db="EMBL/GenBank/DDBJ databases">
        <authorList>
            <consortium name="Genoscope"/>
            <consortium name="Whitehead Institute Centre for Genome Research"/>
        </authorList>
    </citation>
    <scope>NUCLEOTIDE SEQUENCE</scope>
</reference>
<evidence type="ECO:0000313" key="2">
    <source>
        <dbReference type="EMBL" id="CAG07756.1"/>
    </source>
</evidence>
<dbReference type="SMART" id="SM00233">
    <property type="entry name" value="PH"/>
    <property type="match status" value="1"/>
</dbReference>
<dbReference type="PROSITE" id="PS50003">
    <property type="entry name" value="PH_DOMAIN"/>
    <property type="match status" value="1"/>
</dbReference>
<dbReference type="PANTHER" id="PTHR16186">
    <property type="entry name" value="SIGNAL-TRANSDUCING ADAPTOR PROTEIN-RELATED"/>
    <property type="match status" value="1"/>
</dbReference>
<gene>
    <name evidence="2" type="ORF">GSTENG00028537001</name>
</gene>
<dbReference type="InterPro" id="IPR001849">
    <property type="entry name" value="PH_domain"/>
</dbReference>
<feature type="domain" description="PH" evidence="1">
    <location>
        <begin position="21"/>
        <end position="144"/>
    </location>
</feature>
<protein>
    <submittedName>
        <fullName evidence="2">(spotted green pufferfish) hypothetical protein</fullName>
    </submittedName>
</protein>
<dbReference type="PANTHER" id="PTHR16186:SF11">
    <property type="entry name" value="SIGNAL-TRANSDUCING ADAPTOR PROTEIN 2"/>
    <property type="match status" value="1"/>
</dbReference>
<organism evidence="2">
    <name type="scientific">Tetraodon nigroviridis</name>
    <name type="common">Spotted green pufferfish</name>
    <name type="synonym">Chelonodon nigroviridis</name>
    <dbReference type="NCBI Taxonomy" id="99883"/>
    <lineage>
        <taxon>Eukaryota</taxon>
        <taxon>Metazoa</taxon>
        <taxon>Chordata</taxon>
        <taxon>Craniata</taxon>
        <taxon>Vertebrata</taxon>
        <taxon>Euteleostomi</taxon>
        <taxon>Actinopterygii</taxon>
        <taxon>Neopterygii</taxon>
        <taxon>Teleostei</taxon>
        <taxon>Neoteleostei</taxon>
        <taxon>Acanthomorphata</taxon>
        <taxon>Eupercaria</taxon>
        <taxon>Tetraodontiformes</taxon>
        <taxon>Tetradontoidea</taxon>
        <taxon>Tetraodontidae</taxon>
        <taxon>Tetraodon</taxon>
    </lineage>
</organism>
<dbReference type="GO" id="GO:0035591">
    <property type="term" value="F:signaling adaptor activity"/>
    <property type="evidence" value="ECO:0007669"/>
    <property type="project" value="InterPro"/>
</dbReference>
<dbReference type="AlphaFoldDB" id="Q4RV26"/>
<sequence length="158" mass="17886">MAAAPVRQRSAAAGPRSQLPPCYHEGYLEKRGAGEKAFRRLWTCLCGNSLYFFNNAKDTHYIEKMDLAGFVSLKDDCSRDRNLEAARFILRMKDGETKLTVLSTHVHVCQESDFLGCLTAFVCFQAPNLESRELWKGFLYSVVDVNALCLQTFFVSSR</sequence>